<protein>
    <submittedName>
        <fullName evidence="1">Uncharacterized protein</fullName>
    </submittedName>
</protein>
<dbReference type="Proteomes" id="UP000664859">
    <property type="component" value="Unassembled WGS sequence"/>
</dbReference>
<reference evidence="1" key="1">
    <citation type="submission" date="2021-02" db="EMBL/GenBank/DDBJ databases">
        <title>First Annotated Genome of the Yellow-green Alga Tribonema minus.</title>
        <authorList>
            <person name="Mahan K.M."/>
        </authorList>
    </citation>
    <scope>NUCLEOTIDE SEQUENCE</scope>
    <source>
        <strain evidence="1">UTEX B ZZ1240</strain>
    </source>
</reference>
<accession>A0A836C8W4</accession>
<evidence type="ECO:0000313" key="1">
    <source>
        <dbReference type="EMBL" id="KAG5176502.1"/>
    </source>
</evidence>
<organism evidence="1 2">
    <name type="scientific">Tribonema minus</name>
    <dbReference type="NCBI Taxonomy" id="303371"/>
    <lineage>
        <taxon>Eukaryota</taxon>
        <taxon>Sar</taxon>
        <taxon>Stramenopiles</taxon>
        <taxon>Ochrophyta</taxon>
        <taxon>PX clade</taxon>
        <taxon>Xanthophyceae</taxon>
        <taxon>Tribonematales</taxon>
        <taxon>Tribonemataceae</taxon>
        <taxon>Tribonema</taxon>
    </lineage>
</organism>
<dbReference type="Gene3D" id="3.80.10.10">
    <property type="entry name" value="Ribonuclease Inhibitor"/>
    <property type="match status" value="1"/>
</dbReference>
<dbReference type="AlphaFoldDB" id="A0A836C8W4"/>
<gene>
    <name evidence="1" type="ORF">JKP88DRAFT_274304</name>
</gene>
<proteinExistence type="predicted"/>
<comment type="caution">
    <text evidence="1">The sequence shown here is derived from an EMBL/GenBank/DDBJ whole genome shotgun (WGS) entry which is preliminary data.</text>
</comment>
<sequence length="315" mass="34820">MSVQVAHPDGSLTLDNCISQVKPSVRLTVGIYVLSFFYYLRELLDPAGVTVKKRSIAELRINFSPVTTTWNDRHGLLSLSRSLKRLRIEVTSIENFRLARLVQLEQHLRRLCLRGTLDGAGADAKFELPPVPASLEQVDITCIQGEQLRDTEVVDLSSLEHAAGLRQLNVHLFSPHIQLRHGILPEGLVELSVAAGPDYILAQLPTTLRKLVLAGHHQPLPQLPEALEELEWAPRSRGVRTLPRPAPALPSALKKAHLTGPFTAPLEELPPLLVELHLDTYTHRLPSLLSTLHVLRCVNCGDLYSMSLPVGATAE</sequence>
<keyword evidence="2" id="KW-1185">Reference proteome</keyword>
<name>A0A836C8W4_9STRA</name>
<dbReference type="InterPro" id="IPR032675">
    <property type="entry name" value="LRR_dom_sf"/>
</dbReference>
<dbReference type="EMBL" id="JAFCMP010000536">
    <property type="protein sequence ID" value="KAG5176502.1"/>
    <property type="molecule type" value="Genomic_DNA"/>
</dbReference>
<evidence type="ECO:0000313" key="2">
    <source>
        <dbReference type="Proteomes" id="UP000664859"/>
    </source>
</evidence>